<dbReference type="RefSeq" id="WP_152217268.1">
    <property type="nucleotide sequence ID" value="NZ_WESC01000016.1"/>
</dbReference>
<dbReference type="EMBL" id="WESC01000016">
    <property type="protein sequence ID" value="KAB7738817.1"/>
    <property type="molecule type" value="Genomic_DNA"/>
</dbReference>
<proteinExistence type="predicted"/>
<keyword evidence="7" id="KW-1185">Reference proteome</keyword>
<reference evidence="6 7" key="1">
    <citation type="submission" date="2019-09" db="EMBL/GenBank/DDBJ databases">
        <title>Parvibaculum sedimenti sp. nov., isolated from sediment.</title>
        <authorList>
            <person name="Wang Y."/>
        </authorList>
    </citation>
    <scope>NUCLEOTIDE SEQUENCE [LARGE SCALE GENOMIC DNA]</scope>
    <source>
        <strain evidence="6 7">HXT-9</strain>
    </source>
</reference>
<accession>A0A6N6VHM7</accession>
<protein>
    <submittedName>
        <fullName evidence="6">GNAT family N-acetyltransferase</fullName>
    </submittedName>
</protein>
<sequence length="166" mass="18487">MTYIVRPATSDDLPGILLIHNDAVRNTAAIWMDEEADLADRAAWLADHIDHGFPVLVAVQGHAVLGFSAYGHYRPRSGYRHTVENSIYIHPDARGRGLGFALMKPLVAHARADGHHVMMACIEAQNTASIALHERLGFREVGRMPEVGRKFGRWLDLVLMQLMLEA</sequence>
<evidence type="ECO:0000313" key="6">
    <source>
        <dbReference type="EMBL" id="KAB7738817.1"/>
    </source>
</evidence>
<dbReference type="SUPFAM" id="SSF55729">
    <property type="entry name" value="Acyl-CoA N-acyltransferases (Nat)"/>
    <property type="match status" value="1"/>
</dbReference>
<evidence type="ECO:0000256" key="2">
    <source>
        <dbReference type="ARBA" id="ARBA00023315"/>
    </source>
</evidence>
<organism evidence="6 7">
    <name type="scientific">Parvibaculum sedimenti</name>
    <dbReference type="NCBI Taxonomy" id="2608632"/>
    <lineage>
        <taxon>Bacteria</taxon>
        <taxon>Pseudomonadati</taxon>
        <taxon>Pseudomonadota</taxon>
        <taxon>Alphaproteobacteria</taxon>
        <taxon>Hyphomicrobiales</taxon>
        <taxon>Parvibaculaceae</taxon>
        <taxon>Parvibaculum</taxon>
    </lineage>
</organism>
<keyword evidence="2" id="KW-0012">Acyltransferase</keyword>
<dbReference type="GO" id="GO:0016747">
    <property type="term" value="F:acyltransferase activity, transferring groups other than amino-acyl groups"/>
    <property type="evidence" value="ECO:0007669"/>
    <property type="project" value="InterPro"/>
</dbReference>
<keyword evidence="1 6" id="KW-0808">Transferase</keyword>
<dbReference type="Proteomes" id="UP000468901">
    <property type="component" value="Unassembled WGS sequence"/>
</dbReference>
<dbReference type="PANTHER" id="PTHR43072:SF23">
    <property type="entry name" value="UPF0039 PROTEIN C11D3.02C"/>
    <property type="match status" value="1"/>
</dbReference>
<evidence type="ECO:0000313" key="7">
    <source>
        <dbReference type="Proteomes" id="UP000468901"/>
    </source>
</evidence>
<dbReference type="FunFam" id="3.40.630.30:FF:000026">
    <property type="entry name" value="Phosphinothricin acetyltransferase"/>
    <property type="match status" value="1"/>
</dbReference>
<dbReference type="Gene3D" id="3.40.630.30">
    <property type="match status" value="1"/>
</dbReference>
<evidence type="ECO:0000259" key="5">
    <source>
        <dbReference type="PROSITE" id="PS51186"/>
    </source>
</evidence>
<name>A0A6N6VHM7_9HYPH</name>
<feature type="domain" description="N-acetyltransferase" evidence="5">
    <location>
        <begin position="3"/>
        <end position="165"/>
    </location>
</feature>
<dbReference type="Pfam" id="PF00583">
    <property type="entry name" value="Acetyltransf_1"/>
    <property type="match status" value="1"/>
</dbReference>
<dbReference type="PANTHER" id="PTHR43072">
    <property type="entry name" value="N-ACETYLTRANSFERASE"/>
    <property type="match status" value="1"/>
</dbReference>
<dbReference type="InterPro" id="IPR016181">
    <property type="entry name" value="Acyl_CoA_acyltransferase"/>
</dbReference>
<comment type="caution">
    <text evidence="6">The sequence shown here is derived from an EMBL/GenBank/DDBJ whole genome shotgun (WGS) entry which is preliminary data.</text>
</comment>
<comment type="catalytic activity">
    <reaction evidence="3">
        <text>L-methionine sulfoximine + acetyl-CoA = N-acetyl-L-methionine sulfoximine + CoA + H(+)</text>
        <dbReference type="Rhea" id="RHEA:47660"/>
        <dbReference type="ChEBI" id="CHEBI:15378"/>
        <dbReference type="ChEBI" id="CHEBI:57287"/>
        <dbReference type="ChEBI" id="CHEBI:57288"/>
        <dbReference type="ChEBI" id="CHEBI:87826"/>
        <dbReference type="ChEBI" id="CHEBI:87827"/>
    </reaction>
</comment>
<gene>
    <name evidence="6" type="ORF">F2P47_15380</name>
</gene>
<dbReference type="CDD" id="cd04301">
    <property type="entry name" value="NAT_SF"/>
    <property type="match status" value="1"/>
</dbReference>
<evidence type="ECO:0000256" key="4">
    <source>
        <dbReference type="ARBA" id="ARBA00051334"/>
    </source>
</evidence>
<dbReference type="InterPro" id="IPR000182">
    <property type="entry name" value="GNAT_dom"/>
</dbReference>
<evidence type="ECO:0000256" key="1">
    <source>
        <dbReference type="ARBA" id="ARBA00022679"/>
    </source>
</evidence>
<dbReference type="PROSITE" id="PS51186">
    <property type="entry name" value="GNAT"/>
    <property type="match status" value="1"/>
</dbReference>
<comment type="catalytic activity">
    <reaction evidence="4">
        <text>L-methionine sulfone + acetyl-CoA = N-acetyl-L-methionine sulfone + CoA + H(+)</text>
        <dbReference type="Rhea" id="RHEA:47656"/>
        <dbReference type="ChEBI" id="CHEBI:15378"/>
        <dbReference type="ChEBI" id="CHEBI:57287"/>
        <dbReference type="ChEBI" id="CHEBI:57288"/>
        <dbReference type="ChEBI" id="CHEBI:87824"/>
        <dbReference type="ChEBI" id="CHEBI:87825"/>
    </reaction>
</comment>
<dbReference type="AlphaFoldDB" id="A0A6N6VHM7"/>
<evidence type="ECO:0000256" key="3">
    <source>
        <dbReference type="ARBA" id="ARBA00050603"/>
    </source>
</evidence>